<dbReference type="SUPFAM" id="SSF56349">
    <property type="entry name" value="DNA breaking-rejoining enzymes"/>
    <property type="match status" value="1"/>
</dbReference>
<dbReference type="GO" id="GO:0006310">
    <property type="term" value="P:DNA recombination"/>
    <property type="evidence" value="ECO:0007669"/>
    <property type="project" value="UniProtKB-KW"/>
</dbReference>
<feature type="domain" description="Tyr recombinase" evidence="7">
    <location>
        <begin position="112"/>
        <end position="328"/>
    </location>
</feature>
<evidence type="ECO:0000259" key="8">
    <source>
        <dbReference type="PROSITE" id="PS51900"/>
    </source>
</evidence>
<feature type="domain" description="Core-binding (CB)" evidence="8">
    <location>
        <begin position="14"/>
        <end position="94"/>
    </location>
</feature>
<dbReference type="InterPro" id="IPR010998">
    <property type="entry name" value="Integrase_recombinase_N"/>
</dbReference>
<dbReference type="InterPro" id="IPR004107">
    <property type="entry name" value="Integrase_SAM-like_N"/>
</dbReference>
<accession>A0A841HJP4</accession>
<evidence type="ECO:0000256" key="3">
    <source>
        <dbReference type="ARBA" id="ARBA00023125"/>
    </source>
</evidence>
<comment type="caution">
    <text evidence="9">The sequence shown here is derived from an EMBL/GenBank/DDBJ whole genome shotgun (WGS) entry which is preliminary data.</text>
</comment>
<dbReference type="PANTHER" id="PTHR30349:SF64">
    <property type="entry name" value="PROPHAGE INTEGRASE INTD-RELATED"/>
    <property type="match status" value="1"/>
</dbReference>
<dbReference type="PROSITE" id="PS51900">
    <property type="entry name" value="CB"/>
    <property type="match status" value="1"/>
</dbReference>
<evidence type="ECO:0000256" key="4">
    <source>
        <dbReference type="ARBA" id="ARBA00023172"/>
    </source>
</evidence>
<dbReference type="PROSITE" id="PS51898">
    <property type="entry name" value="TYR_RECOMBINASE"/>
    <property type="match status" value="1"/>
</dbReference>
<feature type="region of interest" description="Disordered" evidence="6">
    <location>
        <begin position="323"/>
        <end position="346"/>
    </location>
</feature>
<name>A0A841HJP4_9GAMM</name>
<evidence type="ECO:0000256" key="1">
    <source>
        <dbReference type="ARBA" id="ARBA00008857"/>
    </source>
</evidence>
<dbReference type="InterPro" id="IPR044068">
    <property type="entry name" value="CB"/>
</dbReference>
<evidence type="ECO:0000313" key="9">
    <source>
        <dbReference type="EMBL" id="MBB6092372.1"/>
    </source>
</evidence>
<reference evidence="9 10" key="1">
    <citation type="submission" date="2020-08" db="EMBL/GenBank/DDBJ databases">
        <title>Genomic Encyclopedia of Type Strains, Phase IV (KMG-IV): sequencing the most valuable type-strain genomes for metagenomic binning, comparative biology and taxonomic classification.</title>
        <authorList>
            <person name="Goeker M."/>
        </authorList>
    </citation>
    <scope>NUCLEOTIDE SEQUENCE [LARGE SCALE GENOMIC DNA]</scope>
    <source>
        <strain evidence="9 10">DSM 26723</strain>
    </source>
</reference>
<keyword evidence="10" id="KW-1185">Reference proteome</keyword>
<dbReference type="AlphaFoldDB" id="A0A841HJP4"/>
<dbReference type="EMBL" id="JACHHZ010000001">
    <property type="protein sequence ID" value="MBB6092372.1"/>
    <property type="molecule type" value="Genomic_DNA"/>
</dbReference>
<keyword evidence="2" id="KW-0229">DNA integration</keyword>
<keyword evidence="4" id="KW-0233">DNA recombination</keyword>
<protein>
    <submittedName>
        <fullName evidence="9">Integron integrase</fullName>
    </submittedName>
</protein>
<dbReference type="Pfam" id="PF13495">
    <property type="entry name" value="Phage_int_SAM_4"/>
    <property type="match status" value="1"/>
</dbReference>
<sequence>MDSRPGQRPPLRAARLLDQVRERVRYLHYSLRTEEAYVYWVRRFVRFHGIRHPRTLGATDVERFLSDLAVQRNASPSTHKQALAALLFLYRQVLDIDLPWMQQIGRPKSQPRIPVVLSRLEIAALLQSMEPNDRLIAQVLYGMGLRLMECLRLRVKDVDFDRKVVVVREGKGGKDRVVMLPAALETSLRDQLKVSRALWADDRAQGHPGVELPDALARKYPNAPLAWTWHWVFPAPALSTDPRTGIRRRHHRYEQTVGRAIARAAASARIEKKVTAHTLRHSFATHLLDAGVDIRRVQELLGHSDVSTTMIYTHVLPSSAAGTRSPLDVLPDSPATPPADRDDQVREPTATYNSMASDSGTGSFCWRNCVSTWFPNQQNSRSLSITSHQPDCR</sequence>
<evidence type="ECO:0000256" key="6">
    <source>
        <dbReference type="SAM" id="MobiDB-lite"/>
    </source>
</evidence>
<dbReference type="InterPro" id="IPR002104">
    <property type="entry name" value="Integrase_catalytic"/>
</dbReference>
<gene>
    <name evidence="9" type="ORF">HNQ60_001218</name>
</gene>
<dbReference type="PANTHER" id="PTHR30349">
    <property type="entry name" value="PHAGE INTEGRASE-RELATED"/>
    <property type="match status" value="1"/>
</dbReference>
<keyword evidence="3 5" id="KW-0238">DNA-binding</keyword>
<dbReference type="NCBIfam" id="TIGR02249">
    <property type="entry name" value="integrase_gron"/>
    <property type="match status" value="1"/>
</dbReference>
<evidence type="ECO:0000256" key="5">
    <source>
        <dbReference type="PROSITE-ProRule" id="PRU01248"/>
    </source>
</evidence>
<dbReference type="Gene3D" id="1.10.150.130">
    <property type="match status" value="1"/>
</dbReference>
<dbReference type="InterPro" id="IPR011946">
    <property type="entry name" value="Integrase_integron-type"/>
</dbReference>
<dbReference type="Pfam" id="PF00589">
    <property type="entry name" value="Phage_integrase"/>
    <property type="match status" value="1"/>
</dbReference>
<dbReference type="Proteomes" id="UP000588068">
    <property type="component" value="Unassembled WGS sequence"/>
</dbReference>
<dbReference type="InterPro" id="IPR013762">
    <property type="entry name" value="Integrase-like_cat_sf"/>
</dbReference>
<dbReference type="GO" id="GO:0015074">
    <property type="term" value="P:DNA integration"/>
    <property type="evidence" value="ECO:0007669"/>
    <property type="project" value="UniProtKB-KW"/>
</dbReference>
<organism evidence="9 10">
    <name type="scientific">Povalibacter uvarum</name>
    <dbReference type="NCBI Taxonomy" id="732238"/>
    <lineage>
        <taxon>Bacteria</taxon>
        <taxon>Pseudomonadati</taxon>
        <taxon>Pseudomonadota</taxon>
        <taxon>Gammaproteobacteria</taxon>
        <taxon>Steroidobacterales</taxon>
        <taxon>Steroidobacteraceae</taxon>
        <taxon>Povalibacter</taxon>
    </lineage>
</organism>
<proteinExistence type="inferred from homology"/>
<dbReference type="InterPro" id="IPR050090">
    <property type="entry name" value="Tyrosine_recombinase_XerCD"/>
</dbReference>
<evidence type="ECO:0000259" key="7">
    <source>
        <dbReference type="PROSITE" id="PS51898"/>
    </source>
</evidence>
<dbReference type="InterPro" id="IPR011010">
    <property type="entry name" value="DNA_brk_join_enz"/>
</dbReference>
<dbReference type="GO" id="GO:0003677">
    <property type="term" value="F:DNA binding"/>
    <property type="evidence" value="ECO:0007669"/>
    <property type="project" value="UniProtKB-UniRule"/>
</dbReference>
<evidence type="ECO:0000313" key="10">
    <source>
        <dbReference type="Proteomes" id="UP000588068"/>
    </source>
</evidence>
<evidence type="ECO:0000256" key="2">
    <source>
        <dbReference type="ARBA" id="ARBA00022908"/>
    </source>
</evidence>
<dbReference type="NCBIfam" id="NF011946">
    <property type="entry name" value="PRK15417.1"/>
    <property type="match status" value="1"/>
</dbReference>
<comment type="similarity">
    <text evidence="1">Belongs to the 'phage' integrase family.</text>
</comment>
<dbReference type="Gene3D" id="1.10.443.10">
    <property type="entry name" value="Intergrase catalytic core"/>
    <property type="match status" value="1"/>
</dbReference>